<dbReference type="eggNOG" id="KOG1840">
    <property type="taxonomic scope" value="Eukaryota"/>
</dbReference>
<accession>G4U2Q3</accession>
<dbReference type="SMART" id="SM00028">
    <property type="entry name" value="TPR"/>
    <property type="match status" value="4"/>
</dbReference>
<dbReference type="SUPFAM" id="SSF52151">
    <property type="entry name" value="FabD/lysophospholipase-like"/>
    <property type="match status" value="1"/>
</dbReference>
<dbReference type="Proteomes" id="UP000007148">
    <property type="component" value="Unassembled WGS sequence"/>
</dbReference>
<dbReference type="SUPFAM" id="SSF52540">
    <property type="entry name" value="P-loop containing nucleoside triphosphate hydrolases"/>
    <property type="match status" value="1"/>
</dbReference>
<dbReference type="PROSITE" id="PS51635">
    <property type="entry name" value="PNPLA"/>
    <property type="match status" value="1"/>
</dbReference>
<dbReference type="eggNOG" id="KOG4231">
    <property type="taxonomic scope" value="Eukaryota"/>
</dbReference>
<dbReference type="Gene3D" id="1.25.40.10">
    <property type="entry name" value="Tetratricopeptide repeat domain"/>
    <property type="match status" value="4"/>
</dbReference>
<evidence type="ECO:0000256" key="2">
    <source>
        <dbReference type="PROSITE-ProRule" id="PRU01161"/>
    </source>
</evidence>
<dbReference type="InterPro" id="IPR019734">
    <property type="entry name" value="TPR_rpt"/>
</dbReference>
<proteinExistence type="predicted"/>
<evidence type="ECO:0000313" key="5">
    <source>
        <dbReference type="Proteomes" id="UP000007148"/>
    </source>
</evidence>
<dbReference type="InterPro" id="IPR002641">
    <property type="entry name" value="PNPLA_dom"/>
</dbReference>
<dbReference type="InterPro" id="IPR016035">
    <property type="entry name" value="Acyl_Trfase/lysoPLipase"/>
</dbReference>
<comment type="caution">
    <text evidence="4">The sequence shown here is derived from an EMBL/GenBank/DDBJ whole genome shotgun (WGS) entry which is preliminary data.</text>
</comment>
<dbReference type="STRING" id="1109443.G4U2Q3"/>
<keyword evidence="5" id="KW-1185">Reference proteome</keyword>
<gene>
    <name evidence="4" type="ORF">PIIN_00529</name>
</gene>
<evidence type="ECO:0000259" key="3">
    <source>
        <dbReference type="PROSITE" id="PS51635"/>
    </source>
</evidence>
<dbReference type="EMBL" id="CAFZ01001876">
    <property type="protein sequence ID" value="CCA77884.1"/>
    <property type="molecule type" value="Genomic_DNA"/>
</dbReference>
<dbReference type="SUPFAM" id="SSF48452">
    <property type="entry name" value="TPR-like"/>
    <property type="match status" value="4"/>
</dbReference>
<protein>
    <recommendedName>
        <fullName evidence="3">PNPLA domain-containing protein</fullName>
    </recommendedName>
</protein>
<feature type="domain" description="PNPLA" evidence="3">
    <location>
        <begin position="15"/>
        <end position="208"/>
    </location>
</feature>
<reference evidence="4 5" key="1">
    <citation type="journal article" date="2011" name="PLoS Pathog.">
        <title>Endophytic Life Strategies Decoded by Genome and Transcriptome Analyses of the Mutualistic Root Symbiont Piriformospora indica.</title>
        <authorList>
            <person name="Zuccaro A."/>
            <person name="Lahrmann U."/>
            <person name="Guldener U."/>
            <person name="Langen G."/>
            <person name="Pfiffi S."/>
            <person name="Biedenkopf D."/>
            <person name="Wong P."/>
            <person name="Samans B."/>
            <person name="Grimm C."/>
            <person name="Basiewicz M."/>
            <person name="Murat C."/>
            <person name="Martin F."/>
            <person name="Kogel K.H."/>
        </authorList>
    </citation>
    <scope>NUCLEOTIDE SEQUENCE [LARGE SCALE GENOMIC DNA]</scope>
    <source>
        <strain evidence="4 5">DSM 11827</strain>
    </source>
</reference>
<keyword evidence="1" id="KW-0443">Lipid metabolism</keyword>
<dbReference type="InterPro" id="IPR053137">
    <property type="entry name" value="NLR-like"/>
</dbReference>
<dbReference type="Pfam" id="PF13424">
    <property type="entry name" value="TPR_12"/>
    <property type="match status" value="3"/>
</dbReference>
<dbReference type="CDD" id="cd01983">
    <property type="entry name" value="SIMIBI"/>
    <property type="match status" value="1"/>
</dbReference>
<comment type="caution">
    <text evidence="2">Lacks conserved residue(s) required for the propagation of feature annotation.</text>
</comment>
<dbReference type="PANTHER" id="PTHR46082:SF6">
    <property type="entry name" value="AAA+ ATPASE DOMAIN-CONTAINING PROTEIN-RELATED"/>
    <property type="match status" value="1"/>
</dbReference>
<organism evidence="4 5">
    <name type="scientific">Serendipita indica (strain DSM 11827)</name>
    <name type="common">Root endophyte fungus</name>
    <name type="synonym">Piriformospora indica</name>
    <dbReference type="NCBI Taxonomy" id="1109443"/>
    <lineage>
        <taxon>Eukaryota</taxon>
        <taxon>Fungi</taxon>
        <taxon>Dikarya</taxon>
        <taxon>Basidiomycota</taxon>
        <taxon>Agaricomycotina</taxon>
        <taxon>Agaricomycetes</taxon>
        <taxon>Sebacinales</taxon>
        <taxon>Serendipitaceae</taxon>
        <taxon>Serendipita</taxon>
    </lineage>
</organism>
<dbReference type="PANTHER" id="PTHR46082">
    <property type="entry name" value="ATP/GTP-BINDING PROTEIN-RELATED"/>
    <property type="match status" value="1"/>
</dbReference>
<dbReference type="Gene3D" id="3.40.50.300">
    <property type="entry name" value="P-loop containing nucleotide triphosphate hydrolases"/>
    <property type="match status" value="1"/>
</dbReference>
<evidence type="ECO:0000313" key="4">
    <source>
        <dbReference type="EMBL" id="CCA77884.1"/>
    </source>
</evidence>
<dbReference type="HOGENOM" id="CLU_000288_125_6_1"/>
<dbReference type="Gene3D" id="3.40.1090.10">
    <property type="entry name" value="Cytosolic phospholipase A2 catalytic domain"/>
    <property type="match status" value="1"/>
</dbReference>
<dbReference type="InParanoid" id="G4U2Q3"/>
<dbReference type="GO" id="GO:0046486">
    <property type="term" value="P:glycerolipid metabolic process"/>
    <property type="evidence" value="ECO:0007669"/>
    <property type="project" value="UniProtKB-ARBA"/>
</dbReference>
<dbReference type="OrthoDB" id="1658288at2759"/>
<evidence type="ECO:0000256" key="1">
    <source>
        <dbReference type="ARBA" id="ARBA00023098"/>
    </source>
</evidence>
<dbReference type="InterPro" id="IPR011990">
    <property type="entry name" value="TPR-like_helical_dom_sf"/>
</dbReference>
<dbReference type="InterPro" id="IPR027417">
    <property type="entry name" value="P-loop_NTPase"/>
</dbReference>
<dbReference type="Pfam" id="PF13374">
    <property type="entry name" value="TPR_10"/>
    <property type="match status" value="1"/>
</dbReference>
<name>G4U2Q3_SERID</name>
<sequence length="1295" mass="146070">MPPIRSSSSDGLKVLIFDGGDLRSLSQIEILREYMRRIQFDTGEALRPHQVFDLVAGVGPAGILAFLLGGLGLTIEEASEQFDRLCRDLLLDDQLDTESRTEKLETLLKDMLRTAQIRENQKLCDPSSPACKTKIALYFMSSSNLGRCRVFRNYESRQYEYNPTILEALRATCSMPHLFMPICAGPDHHQEDLVTAMLGYNNPTKEVIRELLSIHGSSWRIQLILSIGAGKQAPLSIKGKGISLVEKAVQEAESVAEELREHLKKTGVYFRFSVDRGIETLEQAQGQQISTIYSSTSTYLSQKDVNESLDSAIKATFMSSLVTLERLNPYPSLVMKSSNGLPPLSAFFVMRQAPIDALVNGLLSVNSDDPRQRIMVVSGMGGSGKTQITLAFARANENCALSRPDEVFTTDWLLILDNADDPGLDIREFIPECDHGSVLITTRNPNLGNLTPNHLKLDVMTPEEAVDALLSAAFGPSSRRSERELSTALEIVETLGYLPVAVIQAGAMIKKQQCFYDYIARLKRNRSKLLQNPSLQRDKLRYPHSVYAAFDTTLKVLSEQSLRLLSILSFLHYTGLPRAVFGIAAKYDFKYQPYDIEERETEFEESAQLLTSILTRDGVWNEDMLDEILEELQQYSLVTLIPGYSPESVALRCHPLLHAWAQDRLSPSDRARFCASAVRIICGATHLVDAAVGNRLITHAESLTRTTPGLHINDQVALDAIQRRNGKNKNSLTLWMEVHQTVNAKYGPNHGRTALATLILADSYGRAGDRAKMEELEKLSVERFSQLYGPYHSMTLWATGNLARTYRENGDLDNAESLNRRVLEGYEKTELDGLPMSNALTELATTLLRRGRSGEARALVLQALKIQEKNLGRAHHVTAQSIQTLAATYEREGRYAEAEPLRSEVLSLQKLIHGEEGAGTLNALGWLALHHYEQKRYEESEKLFASELQGRRKVHGPTSENCQSAFKGLISALNAQRKYDTVDAVLQEELPRRRMIFGETHETSLLLEQWMAINFHAQKEYKEAEAAWRGLLEKRRSIGAAEPLIIRTLHGWGNSLFCLRRLEEAEHAWREEMERRMVIHGKQNTHTLQLMHRLGCVIFEQGRHKEAEKLWRAELDARRMLSIGIDRDTADTLHSLSQALVEQEQYIEGEQLAREEINARLELHGPAARMTGDAYAALGFALLGQRKLSEAEEVFRENWDILRTVLGSSHEISMEAQIWVANALIEQGKRQEAERLARSVLDWRSPSEFRMPGGWHMLGQILIEIQYIDEAEKLLEEEYSCRKKNGEKNMQALLR</sequence>